<evidence type="ECO:0000313" key="5">
    <source>
        <dbReference type="Proteomes" id="UP001187471"/>
    </source>
</evidence>
<dbReference type="Pfam" id="PF00501">
    <property type="entry name" value="AMP-binding"/>
    <property type="match status" value="1"/>
</dbReference>
<dbReference type="PANTHER" id="PTHR24096:SF425">
    <property type="entry name" value="4-COUMARATE--COA LIGASE-LIKE 7"/>
    <property type="match status" value="1"/>
</dbReference>
<dbReference type="Gene3D" id="3.40.50.12780">
    <property type="entry name" value="N-terminal domain of ligase-like"/>
    <property type="match status" value="1"/>
</dbReference>
<dbReference type="Proteomes" id="UP001187471">
    <property type="component" value="Unassembled WGS sequence"/>
</dbReference>
<evidence type="ECO:0000256" key="2">
    <source>
        <dbReference type="SAM" id="Phobius"/>
    </source>
</evidence>
<dbReference type="InterPro" id="IPR042099">
    <property type="entry name" value="ANL_N_sf"/>
</dbReference>
<dbReference type="SUPFAM" id="SSF56801">
    <property type="entry name" value="Acetyl-CoA synthetase-like"/>
    <property type="match status" value="1"/>
</dbReference>
<sequence>MERSGYGRDGIYRSLRPRPAFPTDPSLSMVSFLFRNARSYPEKPALFDADTQQTLTFRQFESTVSKFSHALLQLGIKKNDVVLIYAPNSIQFPLCFFGVIAAGAITTTVNLGSFIAKINFKMARQEWPKAMGSLVVTTHRDSSQCTTMETATA</sequence>
<keyword evidence="2" id="KW-0812">Transmembrane</keyword>
<dbReference type="PANTHER" id="PTHR24096">
    <property type="entry name" value="LONG-CHAIN-FATTY-ACID--COA LIGASE"/>
    <property type="match status" value="1"/>
</dbReference>
<evidence type="ECO:0000259" key="3">
    <source>
        <dbReference type="Pfam" id="PF00501"/>
    </source>
</evidence>
<evidence type="ECO:0000256" key="1">
    <source>
        <dbReference type="ARBA" id="ARBA00022598"/>
    </source>
</evidence>
<protein>
    <recommendedName>
        <fullName evidence="3">AMP-dependent synthetase/ligase domain-containing protein</fullName>
    </recommendedName>
</protein>
<keyword evidence="2" id="KW-1133">Transmembrane helix</keyword>
<keyword evidence="2" id="KW-0472">Membrane</keyword>
<reference evidence="4" key="1">
    <citation type="submission" date="2022-12" db="EMBL/GenBank/DDBJ databases">
        <title>Draft genome assemblies for two species of Escallonia (Escalloniales).</title>
        <authorList>
            <person name="Chanderbali A."/>
            <person name="Dervinis C."/>
            <person name="Anghel I."/>
            <person name="Soltis D."/>
            <person name="Soltis P."/>
            <person name="Zapata F."/>
        </authorList>
    </citation>
    <scope>NUCLEOTIDE SEQUENCE</scope>
    <source>
        <strain evidence="4">UCBG92.1500</strain>
        <tissue evidence="4">Leaf</tissue>
    </source>
</reference>
<gene>
    <name evidence="4" type="ORF">RJ640_004172</name>
</gene>
<dbReference type="AlphaFoldDB" id="A0AA88QF38"/>
<keyword evidence="5" id="KW-1185">Reference proteome</keyword>
<name>A0AA88QF38_9ASTE</name>
<proteinExistence type="predicted"/>
<evidence type="ECO:0000313" key="4">
    <source>
        <dbReference type="EMBL" id="KAK2965303.1"/>
    </source>
</evidence>
<feature type="transmembrane region" description="Helical" evidence="2">
    <location>
        <begin position="90"/>
        <end position="116"/>
    </location>
</feature>
<comment type="caution">
    <text evidence="4">The sequence shown here is derived from an EMBL/GenBank/DDBJ whole genome shotgun (WGS) entry which is preliminary data.</text>
</comment>
<keyword evidence="1" id="KW-0436">Ligase</keyword>
<dbReference type="EMBL" id="JAVXUO010003227">
    <property type="protein sequence ID" value="KAK2965303.1"/>
    <property type="molecule type" value="Genomic_DNA"/>
</dbReference>
<accession>A0AA88QF38</accession>
<dbReference type="GO" id="GO:0016405">
    <property type="term" value="F:CoA-ligase activity"/>
    <property type="evidence" value="ECO:0007669"/>
    <property type="project" value="TreeGrafter"/>
</dbReference>
<organism evidence="4 5">
    <name type="scientific">Escallonia rubra</name>
    <dbReference type="NCBI Taxonomy" id="112253"/>
    <lineage>
        <taxon>Eukaryota</taxon>
        <taxon>Viridiplantae</taxon>
        <taxon>Streptophyta</taxon>
        <taxon>Embryophyta</taxon>
        <taxon>Tracheophyta</taxon>
        <taxon>Spermatophyta</taxon>
        <taxon>Magnoliopsida</taxon>
        <taxon>eudicotyledons</taxon>
        <taxon>Gunneridae</taxon>
        <taxon>Pentapetalae</taxon>
        <taxon>asterids</taxon>
        <taxon>campanulids</taxon>
        <taxon>Escalloniales</taxon>
        <taxon>Escalloniaceae</taxon>
        <taxon>Escallonia</taxon>
    </lineage>
</organism>
<feature type="domain" description="AMP-dependent synthetase/ligase" evidence="3">
    <location>
        <begin position="34"/>
        <end position="113"/>
    </location>
</feature>
<dbReference type="InterPro" id="IPR000873">
    <property type="entry name" value="AMP-dep_synth/lig_dom"/>
</dbReference>